<dbReference type="AlphaFoldDB" id="A0A1G7NKE9"/>
<sequence length="120" mass="12481">MAGHGERSQLCTATIHSLFHPFWIKNNVSARASVGKDLAELPFAQVAAINSAKPSGRGRVCHTSSVTSVSGALEHVRTRPPGSSAVTFPARSRTTQSPQLPTVQEYGKGSPAASPASSSV</sequence>
<feature type="region of interest" description="Disordered" evidence="1">
    <location>
        <begin position="69"/>
        <end position="120"/>
    </location>
</feature>
<evidence type="ECO:0000313" key="2">
    <source>
        <dbReference type="EMBL" id="SDF74528.1"/>
    </source>
</evidence>
<organism evidence="2 3">
    <name type="scientific">Lentzea fradiae</name>
    <dbReference type="NCBI Taxonomy" id="200378"/>
    <lineage>
        <taxon>Bacteria</taxon>
        <taxon>Bacillati</taxon>
        <taxon>Actinomycetota</taxon>
        <taxon>Actinomycetes</taxon>
        <taxon>Pseudonocardiales</taxon>
        <taxon>Pseudonocardiaceae</taxon>
        <taxon>Lentzea</taxon>
    </lineage>
</organism>
<proteinExistence type="predicted"/>
<keyword evidence="3" id="KW-1185">Reference proteome</keyword>
<evidence type="ECO:0000313" key="3">
    <source>
        <dbReference type="Proteomes" id="UP000199623"/>
    </source>
</evidence>
<accession>A0A1G7NKE9</accession>
<gene>
    <name evidence="2" type="ORF">SAMN05216553_10370</name>
</gene>
<dbReference type="STRING" id="200378.SAMN05216553_10370"/>
<name>A0A1G7NKE9_9PSEU</name>
<reference evidence="3" key="1">
    <citation type="submission" date="2016-10" db="EMBL/GenBank/DDBJ databases">
        <authorList>
            <person name="Varghese N."/>
            <person name="Submissions S."/>
        </authorList>
    </citation>
    <scope>NUCLEOTIDE SEQUENCE [LARGE SCALE GENOMIC DNA]</scope>
    <source>
        <strain evidence="3">CGMCC 4.3506</strain>
    </source>
</reference>
<protein>
    <submittedName>
        <fullName evidence="2">Uncharacterized protein</fullName>
    </submittedName>
</protein>
<feature type="compositionally biased region" description="Low complexity" evidence="1">
    <location>
        <begin position="110"/>
        <end position="120"/>
    </location>
</feature>
<dbReference type="EMBL" id="FNCC01000003">
    <property type="protein sequence ID" value="SDF74528.1"/>
    <property type="molecule type" value="Genomic_DNA"/>
</dbReference>
<feature type="compositionally biased region" description="Polar residues" evidence="1">
    <location>
        <begin position="92"/>
        <end position="102"/>
    </location>
</feature>
<evidence type="ECO:0000256" key="1">
    <source>
        <dbReference type="SAM" id="MobiDB-lite"/>
    </source>
</evidence>
<dbReference type="Proteomes" id="UP000199623">
    <property type="component" value="Unassembled WGS sequence"/>
</dbReference>